<comment type="similarity">
    <text evidence="4">Belongs to the GbsR family.</text>
</comment>
<keyword evidence="1 4" id="KW-0805">Transcription regulation</keyword>
<dbReference type="Proteomes" id="UP000613512">
    <property type="component" value="Unassembled WGS sequence"/>
</dbReference>
<dbReference type="InterPro" id="IPR026282">
    <property type="entry name" value="MJ1563"/>
</dbReference>
<dbReference type="GO" id="GO:0003677">
    <property type="term" value="F:DNA binding"/>
    <property type="evidence" value="ECO:0007669"/>
    <property type="project" value="UniProtKB-UniRule"/>
</dbReference>
<dbReference type="InterPro" id="IPR036390">
    <property type="entry name" value="WH_DNA-bd_sf"/>
</dbReference>
<dbReference type="PIRSF" id="PIRSF006707">
    <property type="entry name" value="MJ1563"/>
    <property type="match status" value="1"/>
</dbReference>
<dbReference type="RefSeq" id="WP_188384207.1">
    <property type="nucleotide sequence ID" value="NZ_BMEY01000007.1"/>
</dbReference>
<evidence type="ECO:0000313" key="7">
    <source>
        <dbReference type="Proteomes" id="UP000613512"/>
    </source>
</evidence>
<keyword evidence="2 4" id="KW-0238">DNA-binding</keyword>
<reference evidence="6" key="1">
    <citation type="journal article" date="2014" name="Int. J. Syst. Evol. Microbiol.">
        <title>Complete genome sequence of Corynebacterium casei LMG S-19264T (=DSM 44701T), isolated from a smear-ripened cheese.</title>
        <authorList>
            <consortium name="US DOE Joint Genome Institute (JGI-PGF)"/>
            <person name="Walter F."/>
            <person name="Albersmeier A."/>
            <person name="Kalinowski J."/>
            <person name="Ruckert C."/>
        </authorList>
    </citation>
    <scope>NUCLEOTIDE SEQUENCE</scope>
    <source>
        <strain evidence="6">CGMCC 1.12408</strain>
    </source>
</reference>
<keyword evidence="7" id="KW-1185">Reference proteome</keyword>
<evidence type="ECO:0000256" key="4">
    <source>
        <dbReference type="PIRNR" id="PIRNR006707"/>
    </source>
</evidence>
<protein>
    <recommendedName>
        <fullName evidence="4">HTH-type transcriptional regulator</fullName>
    </recommendedName>
</protein>
<accession>A0A916RVT3</accession>
<dbReference type="Gene3D" id="1.10.10.10">
    <property type="entry name" value="Winged helix-like DNA-binding domain superfamily/Winged helix DNA-binding domain"/>
    <property type="match status" value="1"/>
</dbReference>
<reference evidence="6" key="2">
    <citation type="submission" date="2020-09" db="EMBL/GenBank/DDBJ databases">
        <authorList>
            <person name="Sun Q."/>
            <person name="Zhou Y."/>
        </authorList>
    </citation>
    <scope>NUCLEOTIDE SEQUENCE</scope>
    <source>
        <strain evidence="6">CGMCC 1.12408</strain>
    </source>
</reference>
<evidence type="ECO:0000313" key="6">
    <source>
        <dbReference type="EMBL" id="GGA73463.1"/>
    </source>
</evidence>
<dbReference type="AlphaFoldDB" id="A0A916RVT3"/>
<evidence type="ECO:0000256" key="1">
    <source>
        <dbReference type="ARBA" id="ARBA00023015"/>
    </source>
</evidence>
<dbReference type="PANTHER" id="PTHR38465:SF1">
    <property type="entry name" value="HTH-TYPE TRANSCRIPTIONAL REGULATOR MJ1563-RELATED"/>
    <property type="match status" value="1"/>
</dbReference>
<organism evidence="6 7">
    <name type="scientific">Ornithinibacillus halotolerans</name>
    <dbReference type="NCBI Taxonomy" id="1274357"/>
    <lineage>
        <taxon>Bacteria</taxon>
        <taxon>Bacillati</taxon>
        <taxon>Bacillota</taxon>
        <taxon>Bacilli</taxon>
        <taxon>Bacillales</taxon>
        <taxon>Bacillaceae</taxon>
        <taxon>Ornithinibacillus</taxon>
    </lineage>
</organism>
<dbReference type="InterPro" id="IPR052362">
    <property type="entry name" value="HTH-GbsR_regulator"/>
</dbReference>
<dbReference type="InterPro" id="IPR036388">
    <property type="entry name" value="WH-like_DNA-bd_sf"/>
</dbReference>
<feature type="domain" description="HTH marR-type" evidence="5">
    <location>
        <begin position="23"/>
        <end position="74"/>
    </location>
</feature>
<name>A0A916RVT3_9BACI</name>
<evidence type="ECO:0000259" key="5">
    <source>
        <dbReference type="Pfam" id="PF12802"/>
    </source>
</evidence>
<proteinExistence type="inferred from homology"/>
<sequence>MLNNSTELKNGILLEFAKTLELFDLTPIEARIFSFLYVEGKPLTLDELSDALGKSKTTMSNGIRNLGELNLVKRVWKRGVRKDLYQANKQLYRTLLSSYIKKWNDATEIRNEAVIELKYQFDQLREEEKDEDLQEKLEEILTFHTKLDSFFKEASEIKK</sequence>
<comment type="caution">
    <text evidence="6">The sequence shown here is derived from an EMBL/GenBank/DDBJ whole genome shotgun (WGS) entry which is preliminary data.</text>
</comment>
<dbReference type="EMBL" id="BMEY01000007">
    <property type="protein sequence ID" value="GGA73463.1"/>
    <property type="molecule type" value="Genomic_DNA"/>
</dbReference>
<dbReference type="InterPro" id="IPR000835">
    <property type="entry name" value="HTH_MarR-typ"/>
</dbReference>
<keyword evidence="3 4" id="KW-0804">Transcription</keyword>
<dbReference type="GO" id="GO:0003700">
    <property type="term" value="F:DNA-binding transcription factor activity"/>
    <property type="evidence" value="ECO:0007669"/>
    <property type="project" value="InterPro"/>
</dbReference>
<dbReference type="PANTHER" id="PTHR38465">
    <property type="entry name" value="HTH-TYPE TRANSCRIPTIONAL REGULATOR MJ1563-RELATED"/>
    <property type="match status" value="1"/>
</dbReference>
<dbReference type="Pfam" id="PF12802">
    <property type="entry name" value="MarR_2"/>
    <property type="match status" value="1"/>
</dbReference>
<evidence type="ECO:0000256" key="3">
    <source>
        <dbReference type="ARBA" id="ARBA00023163"/>
    </source>
</evidence>
<gene>
    <name evidence="6" type="ORF">GCM10008025_16450</name>
</gene>
<evidence type="ECO:0000256" key="2">
    <source>
        <dbReference type="ARBA" id="ARBA00023125"/>
    </source>
</evidence>
<dbReference type="SUPFAM" id="SSF46785">
    <property type="entry name" value="Winged helix' DNA-binding domain"/>
    <property type="match status" value="1"/>
</dbReference>